<evidence type="ECO:0000313" key="2">
    <source>
        <dbReference type="Proteomes" id="UP000504610"/>
    </source>
</evidence>
<dbReference type="RefSeq" id="XP_018438735.1">
    <property type="nucleotide sequence ID" value="XM_018583233.2"/>
</dbReference>
<reference evidence="2" key="1">
    <citation type="journal article" date="2019" name="Database">
        <title>The radish genome database (RadishGD): an integrated information resource for radish genomics.</title>
        <authorList>
            <person name="Yu H.J."/>
            <person name="Baek S."/>
            <person name="Lee Y.J."/>
            <person name="Cho A."/>
            <person name="Mun J.H."/>
        </authorList>
    </citation>
    <scope>NUCLEOTIDE SEQUENCE [LARGE SCALE GENOMIC DNA]</scope>
    <source>
        <strain evidence="2">cv. WK10039</strain>
    </source>
</reference>
<protein>
    <submittedName>
        <fullName evidence="3">Uncharacterized protein LOC108811192</fullName>
    </submittedName>
</protein>
<name>A0A6J0JSS6_RAPSA</name>
<dbReference type="GeneID" id="108811192"/>
<proteinExistence type="predicted"/>
<keyword evidence="2" id="KW-1185">Reference proteome</keyword>
<accession>A0A6J0JSS6</accession>
<dbReference type="Pfam" id="PF05057">
    <property type="entry name" value="DUF676"/>
    <property type="match status" value="1"/>
</dbReference>
<dbReference type="PANTHER" id="PTHR12482">
    <property type="entry name" value="LIPASE ROG1-RELATED-RELATED"/>
    <property type="match status" value="1"/>
</dbReference>
<sequence>MSHVVMSKANEEKTHRDFRGMGQRLAEEVISFLKKKHARYGRFKNVKLSFVGRSIDNVIIRTALADSLMEPYREYLHTYLSLFRVHTWVIYTVLTLDFGSQRS</sequence>
<reference evidence="3" key="2">
    <citation type="submission" date="2025-08" db="UniProtKB">
        <authorList>
            <consortium name="RefSeq"/>
        </authorList>
    </citation>
    <scope>IDENTIFICATION</scope>
    <source>
        <tissue evidence="3">Leaf</tissue>
    </source>
</reference>
<dbReference type="Proteomes" id="UP000504610">
    <property type="component" value="Chromosome 8"/>
</dbReference>
<dbReference type="KEGG" id="rsz:108811192"/>
<evidence type="ECO:0000259" key="1">
    <source>
        <dbReference type="Pfam" id="PF05057"/>
    </source>
</evidence>
<dbReference type="AlphaFoldDB" id="A0A6J0JSS6"/>
<dbReference type="InterPro" id="IPR007751">
    <property type="entry name" value="DUF676_lipase-like"/>
</dbReference>
<dbReference type="InterPro" id="IPR044294">
    <property type="entry name" value="Lipase-like"/>
</dbReference>
<gene>
    <name evidence="3" type="primary">LOC108811192</name>
</gene>
<evidence type="ECO:0000313" key="3">
    <source>
        <dbReference type="RefSeq" id="XP_018438735.1"/>
    </source>
</evidence>
<dbReference type="OrthoDB" id="273452at2759"/>
<feature type="domain" description="DUF676" evidence="1">
    <location>
        <begin position="3"/>
        <end position="82"/>
    </location>
</feature>
<organism evidence="2 3">
    <name type="scientific">Raphanus sativus</name>
    <name type="common">Radish</name>
    <name type="synonym">Raphanus raphanistrum var. sativus</name>
    <dbReference type="NCBI Taxonomy" id="3726"/>
    <lineage>
        <taxon>Eukaryota</taxon>
        <taxon>Viridiplantae</taxon>
        <taxon>Streptophyta</taxon>
        <taxon>Embryophyta</taxon>
        <taxon>Tracheophyta</taxon>
        <taxon>Spermatophyta</taxon>
        <taxon>Magnoliopsida</taxon>
        <taxon>eudicotyledons</taxon>
        <taxon>Gunneridae</taxon>
        <taxon>Pentapetalae</taxon>
        <taxon>rosids</taxon>
        <taxon>malvids</taxon>
        <taxon>Brassicales</taxon>
        <taxon>Brassicaceae</taxon>
        <taxon>Brassiceae</taxon>
        <taxon>Raphanus</taxon>
    </lineage>
</organism>
<dbReference type="PANTHER" id="PTHR12482:SF5">
    <property type="entry name" value="DUF676 DOMAIN-CONTAINING PROTEIN"/>
    <property type="match status" value="1"/>
</dbReference>